<dbReference type="PROSITE" id="PS51186">
    <property type="entry name" value="GNAT"/>
    <property type="match status" value="1"/>
</dbReference>
<accession>A0A7J3Y0N2</accession>
<name>A0A7J3Y0N2_9CREN</name>
<dbReference type="PANTHER" id="PTHR31435">
    <property type="entry name" value="PROTEIN NATD1"/>
    <property type="match status" value="1"/>
</dbReference>
<dbReference type="GO" id="GO:0016747">
    <property type="term" value="F:acyltransferase activity, transferring groups other than amino-acyl groups"/>
    <property type="evidence" value="ECO:0007669"/>
    <property type="project" value="InterPro"/>
</dbReference>
<reference evidence="3" key="1">
    <citation type="journal article" date="2020" name="mSystems">
        <title>Genome- and Community-Level Interaction Insights into Carbon Utilization and Element Cycling Functions of Hydrothermarchaeota in Hydrothermal Sediment.</title>
        <authorList>
            <person name="Zhou Z."/>
            <person name="Liu Y."/>
            <person name="Xu W."/>
            <person name="Pan J."/>
            <person name="Luo Z.H."/>
            <person name="Li M."/>
        </authorList>
    </citation>
    <scope>NUCLEOTIDE SEQUENCE [LARGE SCALE GENOMIC DNA]</scope>
    <source>
        <strain evidence="3">SpSt-110</strain>
    </source>
</reference>
<evidence type="ECO:0000259" key="1">
    <source>
        <dbReference type="PROSITE" id="PS51186"/>
    </source>
</evidence>
<protein>
    <submittedName>
        <fullName evidence="3">N-acetyltransferase</fullName>
    </submittedName>
</protein>
<dbReference type="EMBL" id="DRYK01000089">
    <property type="protein sequence ID" value="HHP68500.1"/>
    <property type="molecule type" value="Genomic_DNA"/>
</dbReference>
<gene>
    <name evidence="3" type="ORF">ENM60_06965</name>
</gene>
<dbReference type="Gene3D" id="3.40.630.30">
    <property type="match status" value="1"/>
</dbReference>
<organism evidence="3">
    <name type="scientific">Thermogladius calderae</name>
    <dbReference type="NCBI Taxonomy" id="1200300"/>
    <lineage>
        <taxon>Archaea</taxon>
        <taxon>Thermoproteota</taxon>
        <taxon>Thermoprotei</taxon>
        <taxon>Desulfurococcales</taxon>
        <taxon>Desulfurococcaceae</taxon>
        <taxon>Thermogladius</taxon>
    </lineage>
</organism>
<dbReference type="PANTHER" id="PTHR31435:SF9">
    <property type="entry name" value="PROTEIN NATD1"/>
    <property type="match status" value="1"/>
</dbReference>
<sequence length="117" mass="13567">MEEIKHTSTIIYTTLPDNTKAFIKYKVEGNIMKILETYTPPQYRGRGIAGRLMEYAINMARDMGLLIEPVCSYSVYYFLKNREARGILAEPFRSMSDEELKQLFERRVGEEKSKEGG</sequence>
<evidence type="ECO:0000259" key="2">
    <source>
        <dbReference type="PROSITE" id="PS51729"/>
    </source>
</evidence>
<dbReference type="InterPro" id="IPR000182">
    <property type="entry name" value="GNAT_dom"/>
</dbReference>
<proteinExistence type="predicted"/>
<dbReference type="InterPro" id="IPR031165">
    <property type="entry name" value="GNAT_YJDJ"/>
</dbReference>
<feature type="domain" description="N-acetyltransferase" evidence="1">
    <location>
        <begin position="1"/>
        <end position="117"/>
    </location>
</feature>
<dbReference type="Pfam" id="PF14542">
    <property type="entry name" value="Acetyltransf_CG"/>
    <property type="match status" value="1"/>
</dbReference>
<dbReference type="InterPro" id="IPR045057">
    <property type="entry name" value="Gcn5-rel_NAT"/>
</dbReference>
<dbReference type="AlphaFoldDB" id="A0A7J3Y0N2"/>
<keyword evidence="3" id="KW-0808">Transferase</keyword>
<evidence type="ECO:0000313" key="3">
    <source>
        <dbReference type="EMBL" id="HHP68500.1"/>
    </source>
</evidence>
<dbReference type="PROSITE" id="PS51729">
    <property type="entry name" value="GNAT_YJDJ"/>
    <property type="match status" value="1"/>
</dbReference>
<comment type="caution">
    <text evidence="3">The sequence shown here is derived from an EMBL/GenBank/DDBJ whole genome shotgun (WGS) entry which is preliminary data.</text>
</comment>
<dbReference type="SUPFAM" id="SSF55729">
    <property type="entry name" value="Acyl-CoA N-acyltransferases (Nat)"/>
    <property type="match status" value="1"/>
</dbReference>
<dbReference type="InterPro" id="IPR016181">
    <property type="entry name" value="Acyl_CoA_acyltransferase"/>
</dbReference>
<dbReference type="CDD" id="cd04301">
    <property type="entry name" value="NAT_SF"/>
    <property type="match status" value="1"/>
</dbReference>
<feature type="domain" description="N-acetyltransferase" evidence="2">
    <location>
        <begin position="3"/>
        <end position="89"/>
    </location>
</feature>